<accession>A0A4Y1ZBE6</accession>
<dbReference type="EMBL" id="BEXB01000013">
    <property type="protein sequence ID" value="GAY76402.1"/>
    <property type="molecule type" value="Genomic_DNA"/>
</dbReference>
<reference evidence="1 2" key="1">
    <citation type="submission" date="2017-11" db="EMBL/GenBank/DDBJ databases">
        <title>Draft Genome Sequence of Sporolactobacillus inulinus NBRC 111894 Isolated from Koso, a Japanese Sugar-Vegetable Fermented Beverage.</title>
        <authorList>
            <person name="Chiou T.Y."/>
            <person name="Oshima K."/>
            <person name="Suda W."/>
            <person name="Hattori M."/>
            <person name="Takahashi T."/>
        </authorList>
    </citation>
    <scope>NUCLEOTIDE SEQUENCE [LARGE SCALE GENOMIC DNA]</scope>
    <source>
        <strain evidence="1 2">NBRC111894</strain>
    </source>
</reference>
<proteinExistence type="predicted"/>
<dbReference type="AlphaFoldDB" id="A0A4Y1ZBE6"/>
<sequence length="41" mass="5075">MSQTDRLKYNEKHQEHFREKEIKKKISIGEMVKKLLLMQEE</sequence>
<evidence type="ECO:0000313" key="1">
    <source>
        <dbReference type="EMBL" id="GAY76402.1"/>
    </source>
</evidence>
<dbReference type="Proteomes" id="UP000319716">
    <property type="component" value="Unassembled WGS sequence"/>
</dbReference>
<comment type="caution">
    <text evidence="1">The sequence shown here is derived from an EMBL/GenBank/DDBJ whole genome shotgun (WGS) entry which is preliminary data.</text>
</comment>
<gene>
    <name evidence="1" type="ORF">NBRC111894_1956</name>
</gene>
<evidence type="ECO:0000313" key="2">
    <source>
        <dbReference type="Proteomes" id="UP000319716"/>
    </source>
</evidence>
<protein>
    <submittedName>
        <fullName evidence="1">Uncharacterized protein</fullName>
    </submittedName>
</protein>
<organism evidence="1 2">
    <name type="scientific">Sporolactobacillus inulinus</name>
    <dbReference type="NCBI Taxonomy" id="2078"/>
    <lineage>
        <taxon>Bacteria</taxon>
        <taxon>Bacillati</taxon>
        <taxon>Bacillota</taxon>
        <taxon>Bacilli</taxon>
        <taxon>Bacillales</taxon>
        <taxon>Sporolactobacillaceae</taxon>
        <taxon>Sporolactobacillus</taxon>
    </lineage>
</organism>
<name>A0A4Y1ZBE6_9BACL</name>